<dbReference type="HOGENOM" id="CLU_103041_2_0_1"/>
<reference evidence="2" key="1">
    <citation type="journal article" date="2011" name="Science">
        <title>The plant cell wall-decomposing machinery underlies the functional diversity of forest fungi.</title>
        <authorList>
            <person name="Eastwood D.C."/>
            <person name="Floudas D."/>
            <person name="Binder M."/>
            <person name="Majcherczyk A."/>
            <person name="Schneider P."/>
            <person name="Aerts A."/>
            <person name="Asiegbu F.O."/>
            <person name="Baker S.E."/>
            <person name="Barry K."/>
            <person name="Bendiksby M."/>
            <person name="Blumentritt M."/>
            <person name="Coutinho P.M."/>
            <person name="Cullen D."/>
            <person name="de Vries R.P."/>
            <person name="Gathman A."/>
            <person name="Goodell B."/>
            <person name="Henrissat B."/>
            <person name="Ihrmark K."/>
            <person name="Kauserud H."/>
            <person name="Kohler A."/>
            <person name="LaButti K."/>
            <person name="Lapidus A."/>
            <person name="Lavin J.L."/>
            <person name="Lee Y.-H."/>
            <person name="Lindquist E."/>
            <person name="Lilly W."/>
            <person name="Lucas S."/>
            <person name="Morin E."/>
            <person name="Murat C."/>
            <person name="Oguiza J.A."/>
            <person name="Park J."/>
            <person name="Pisabarro A.G."/>
            <person name="Riley R."/>
            <person name="Rosling A."/>
            <person name="Salamov A."/>
            <person name="Schmidt O."/>
            <person name="Schmutz J."/>
            <person name="Skrede I."/>
            <person name="Stenlid J."/>
            <person name="Wiebenga A."/>
            <person name="Xie X."/>
            <person name="Kuees U."/>
            <person name="Hibbett D.S."/>
            <person name="Hoffmeister D."/>
            <person name="Hoegberg N."/>
            <person name="Martin F."/>
            <person name="Grigoriev I.V."/>
            <person name="Watkinson S.C."/>
        </authorList>
    </citation>
    <scope>NUCLEOTIDE SEQUENCE [LARGE SCALE GENOMIC DNA]</scope>
    <source>
        <strain evidence="2">strain S7.3</strain>
    </source>
</reference>
<dbReference type="AlphaFoldDB" id="F8PLQ4"/>
<evidence type="ECO:0000313" key="1">
    <source>
        <dbReference type="EMBL" id="EGO02536.1"/>
    </source>
</evidence>
<dbReference type="Proteomes" id="UP000008063">
    <property type="component" value="Unassembled WGS sequence"/>
</dbReference>
<organism evidence="2">
    <name type="scientific">Serpula lacrymans var. lacrymans (strain S7.3)</name>
    <name type="common">Dry rot fungus</name>
    <dbReference type="NCBI Taxonomy" id="936435"/>
    <lineage>
        <taxon>Eukaryota</taxon>
        <taxon>Fungi</taxon>
        <taxon>Dikarya</taxon>
        <taxon>Basidiomycota</taxon>
        <taxon>Agaricomycotina</taxon>
        <taxon>Agaricomycetes</taxon>
        <taxon>Agaricomycetidae</taxon>
        <taxon>Boletales</taxon>
        <taxon>Coniophorineae</taxon>
        <taxon>Serpulaceae</taxon>
        <taxon>Serpula</taxon>
    </lineage>
</organism>
<name>F8PLQ4_SERL3</name>
<dbReference type="EMBL" id="GL945476">
    <property type="protein sequence ID" value="EGO02536.1"/>
    <property type="molecule type" value="Genomic_DNA"/>
</dbReference>
<sequence>MRCNTDIKYISSGKAAKALVYYVTDYITKCSLPIHVSFDALRYAVKQNGMKYLGANNTQTAKNCSLFTKAVNAIMAWKELSHQQVMSYLVGCGDCYKFTILSCCVGVM</sequence>
<dbReference type="OMA" id="IMAWKEL"/>
<evidence type="ECO:0000313" key="2">
    <source>
        <dbReference type="Proteomes" id="UP000008063"/>
    </source>
</evidence>
<gene>
    <name evidence="1" type="ORF">SERLA73DRAFT_47931</name>
</gene>
<keyword evidence="2" id="KW-1185">Reference proteome</keyword>
<dbReference type="OrthoDB" id="3267861at2759"/>
<dbReference type="STRING" id="936435.F8PLQ4"/>
<dbReference type="InParanoid" id="F8PLQ4"/>
<protein>
    <submittedName>
        <fullName evidence="1">Uncharacterized protein</fullName>
    </submittedName>
</protein>
<accession>F8PLQ4</accession>
<proteinExistence type="predicted"/>